<dbReference type="Pfam" id="PF04055">
    <property type="entry name" value="Radical_SAM"/>
    <property type="match status" value="1"/>
</dbReference>
<dbReference type="SUPFAM" id="SSF102114">
    <property type="entry name" value="Radical SAM enzymes"/>
    <property type="match status" value="1"/>
</dbReference>
<evidence type="ECO:0000256" key="5">
    <source>
        <dbReference type="SAM" id="MobiDB-lite"/>
    </source>
</evidence>
<keyword evidence="3" id="KW-0408">Iron</keyword>
<dbReference type="InterPro" id="IPR058240">
    <property type="entry name" value="rSAM_sf"/>
</dbReference>
<keyword evidence="4" id="KW-0411">Iron-sulfur</keyword>
<dbReference type="InterPro" id="IPR013785">
    <property type="entry name" value="Aldolase_TIM"/>
</dbReference>
<feature type="region of interest" description="Disordered" evidence="5">
    <location>
        <begin position="1"/>
        <end position="130"/>
    </location>
</feature>
<evidence type="ECO:0000259" key="6">
    <source>
        <dbReference type="Pfam" id="PF04055"/>
    </source>
</evidence>
<dbReference type="GO" id="GO:0051536">
    <property type="term" value="F:iron-sulfur cluster binding"/>
    <property type="evidence" value="ECO:0007669"/>
    <property type="project" value="UniProtKB-KW"/>
</dbReference>
<gene>
    <name evidence="7" type="ORF">D7294_09675</name>
</gene>
<dbReference type="AlphaFoldDB" id="A0A3A9Z6L6"/>
<keyword evidence="1" id="KW-0949">S-adenosyl-L-methionine</keyword>
<dbReference type="CDD" id="cd01335">
    <property type="entry name" value="Radical_SAM"/>
    <property type="match status" value="1"/>
</dbReference>
<dbReference type="InterPro" id="IPR007197">
    <property type="entry name" value="rSAM"/>
</dbReference>
<dbReference type="GO" id="GO:0046872">
    <property type="term" value="F:metal ion binding"/>
    <property type="evidence" value="ECO:0007669"/>
    <property type="project" value="UniProtKB-KW"/>
</dbReference>
<feature type="domain" description="Radical SAM core" evidence="6">
    <location>
        <begin position="155"/>
        <end position="262"/>
    </location>
</feature>
<feature type="compositionally biased region" description="Basic residues" evidence="5">
    <location>
        <begin position="69"/>
        <end position="99"/>
    </location>
</feature>
<dbReference type="GO" id="GO:0003824">
    <property type="term" value="F:catalytic activity"/>
    <property type="evidence" value="ECO:0007669"/>
    <property type="project" value="InterPro"/>
</dbReference>
<evidence type="ECO:0000256" key="2">
    <source>
        <dbReference type="ARBA" id="ARBA00022723"/>
    </source>
</evidence>
<organism evidence="7 8">
    <name type="scientific">Streptomyces hoynatensis</name>
    <dbReference type="NCBI Taxonomy" id="1141874"/>
    <lineage>
        <taxon>Bacteria</taxon>
        <taxon>Bacillati</taxon>
        <taxon>Actinomycetota</taxon>
        <taxon>Actinomycetes</taxon>
        <taxon>Kitasatosporales</taxon>
        <taxon>Streptomycetaceae</taxon>
        <taxon>Streptomyces</taxon>
    </lineage>
</organism>
<evidence type="ECO:0000256" key="1">
    <source>
        <dbReference type="ARBA" id="ARBA00022691"/>
    </source>
</evidence>
<feature type="compositionally biased region" description="Gly residues" evidence="5">
    <location>
        <begin position="55"/>
        <end position="65"/>
    </location>
</feature>
<evidence type="ECO:0000256" key="4">
    <source>
        <dbReference type="ARBA" id="ARBA00023014"/>
    </source>
</evidence>
<accession>A0A3A9Z6L6</accession>
<sequence>MRVRAVAAGGHGRHRVRLLPAEPGAPPPPAAPGARARRPRRLGRAAAAGARRPGAAGGARAGPPGGRAARGRRGLRGLLRHLRRAHRGPRRLPRLRHGRRDAARPDQAPRPGGPLGRGAFPGRGRTRLGGPVRRLTHAEATRLRRTPGATVALFLTDRCPVGCAHCSVDSLPGGPTIRDWDLFTRLVDALAELPGLQAVAITGGEPFAERRGLTYAVRRLHAAGTAVLVFTSGFWARSAVPAWVRGVLELTGTVYLSTDAFHAAALDGGRAAAGVGPGGEAEGDTAARAARAVVAAGCHLVVQTLAGPEGAPPPLPHPAAEHSLVPPLPAGRGARLFPRRPPRRPLGAFAPCALLHAPTVRYDGLVTACCNETVLTGGGPAALRRRVSDAAGLREALRAFRADPVLRLMGAAGPVGLSTVVEGRYGSVCEPCWLAQRRAARDPEALASLRRLATLGTPAARP</sequence>
<protein>
    <submittedName>
        <fullName evidence="7">Radical SAM protein</fullName>
    </submittedName>
</protein>
<dbReference type="Gene3D" id="3.20.20.70">
    <property type="entry name" value="Aldolase class I"/>
    <property type="match status" value="1"/>
</dbReference>
<keyword evidence="8" id="KW-1185">Reference proteome</keyword>
<reference evidence="7 8" key="1">
    <citation type="journal article" date="2014" name="Int. J. Syst. Evol. Microbiol.">
        <title>Streptomyces hoynatensis sp. nov., isolated from deep marine sediment.</title>
        <authorList>
            <person name="Veyisoglu A."/>
            <person name="Sahin N."/>
        </authorList>
    </citation>
    <scope>NUCLEOTIDE SEQUENCE [LARGE SCALE GENOMIC DNA]</scope>
    <source>
        <strain evidence="7 8">KCTC 29097</strain>
    </source>
</reference>
<proteinExistence type="predicted"/>
<name>A0A3A9Z6L6_9ACTN</name>
<dbReference type="EMBL" id="RBAL01000004">
    <property type="protein sequence ID" value="RKN43945.1"/>
    <property type="molecule type" value="Genomic_DNA"/>
</dbReference>
<evidence type="ECO:0000313" key="7">
    <source>
        <dbReference type="EMBL" id="RKN43945.1"/>
    </source>
</evidence>
<dbReference type="SFLD" id="SFLDS00029">
    <property type="entry name" value="Radical_SAM"/>
    <property type="match status" value="1"/>
</dbReference>
<dbReference type="Proteomes" id="UP000272474">
    <property type="component" value="Unassembled WGS sequence"/>
</dbReference>
<keyword evidence="2" id="KW-0479">Metal-binding</keyword>
<evidence type="ECO:0000256" key="3">
    <source>
        <dbReference type="ARBA" id="ARBA00023004"/>
    </source>
</evidence>
<feature type="compositionally biased region" description="Low complexity" evidence="5">
    <location>
        <begin position="44"/>
        <end position="54"/>
    </location>
</feature>
<comment type="caution">
    <text evidence="7">The sequence shown here is derived from an EMBL/GenBank/DDBJ whole genome shotgun (WGS) entry which is preliminary data.</text>
</comment>
<evidence type="ECO:0000313" key="8">
    <source>
        <dbReference type="Proteomes" id="UP000272474"/>
    </source>
</evidence>